<evidence type="ECO:0000256" key="1">
    <source>
        <dbReference type="SAM" id="MobiDB-lite"/>
    </source>
</evidence>
<feature type="compositionally biased region" description="Polar residues" evidence="1">
    <location>
        <begin position="51"/>
        <end position="63"/>
    </location>
</feature>
<proteinExistence type="predicted"/>
<sequence length="72" mass="7845">MIWLKKRSTCEANNARDAPNEIHALWITAIMEANVYETAQNSSANALKATTESTASWTPTNATCHRAHSGNA</sequence>
<accession>A0A0C2H961</accession>
<evidence type="ECO:0000313" key="3">
    <source>
        <dbReference type="Proteomes" id="UP000054047"/>
    </source>
</evidence>
<dbReference type="EMBL" id="KN727271">
    <property type="protein sequence ID" value="KIH66071.1"/>
    <property type="molecule type" value="Genomic_DNA"/>
</dbReference>
<protein>
    <submittedName>
        <fullName evidence="2">Uncharacterized protein</fullName>
    </submittedName>
</protein>
<keyword evidence="3" id="KW-1185">Reference proteome</keyword>
<evidence type="ECO:0000313" key="2">
    <source>
        <dbReference type="EMBL" id="KIH66071.1"/>
    </source>
</evidence>
<organism evidence="2 3">
    <name type="scientific">Ancylostoma duodenale</name>
    <dbReference type="NCBI Taxonomy" id="51022"/>
    <lineage>
        <taxon>Eukaryota</taxon>
        <taxon>Metazoa</taxon>
        <taxon>Ecdysozoa</taxon>
        <taxon>Nematoda</taxon>
        <taxon>Chromadorea</taxon>
        <taxon>Rhabditida</taxon>
        <taxon>Rhabditina</taxon>
        <taxon>Rhabditomorpha</taxon>
        <taxon>Strongyloidea</taxon>
        <taxon>Ancylostomatidae</taxon>
        <taxon>Ancylostomatinae</taxon>
        <taxon>Ancylostoma</taxon>
    </lineage>
</organism>
<reference evidence="2 3" key="1">
    <citation type="submission" date="2013-12" db="EMBL/GenBank/DDBJ databases">
        <title>Draft genome of the parsitic nematode Ancylostoma duodenale.</title>
        <authorList>
            <person name="Mitreva M."/>
        </authorList>
    </citation>
    <scope>NUCLEOTIDE SEQUENCE [LARGE SCALE GENOMIC DNA]</scope>
    <source>
        <strain evidence="2 3">Zhejiang</strain>
    </source>
</reference>
<dbReference type="AlphaFoldDB" id="A0A0C2H961"/>
<name>A0A0C2H961_9BILA</name>
<dbReference type="Proteomes" id="UP000054047">
    <property type="component" value="Unassembled WGS sequence"/>
</dbReference>
<feature type="region of interest" description="Disordered" evidence="1">
    <location>
        <begin position="51"/>
        <end position="72"/>
    </location>
</feature>
<gene>
    <name evidence="2" type="ORF">ANCDUO_03599</name>
</gene>